<evidence type="ECO:0000313" key="2">
    <source>
        <dbReference type="EMBL" id="GGD45428.1"/>
    </source>
</evidence>
<dbReference type="RefSeq" id="WP_066761155.1">
    <property type="nucleotide sequence ID" value="NZ_BMIO01000005.1"/>
</dbReference>
<comment type="caution">
    <text evidence="2">The sequence shown here is derived from an EMBL/GenBank/DDBJ whole genome shotgun (WGS) entry which is preliminary data.</text>
</comment>
<feature type="chain" id="PRO_5037908450" description="MetA-pathway of phenol degradation" evidence="1">
    <location>
        <begin position="24"/>
        <end position="236"/>
    </location>
</feature>
<feature type="signal peptide" evidence="1">
    <location>
        <begin position="1"/>
        <end position="23"/>
    </location>
</feature>
<evidence type="ECO:0000313" key="3">
    <source>
        <dbReference type="Proteomes" id="UP000598997"/>
    </source>
</evidence>
<dbReference type="AlphaFoldDB" id="A0A917DKY6"/>
<dbReference type="EMBL" id="BMIO01000005">
    <property type="protein sequence ID" value="GGD45428.1"/>
    <property type="molecule type" value="Genomic_DNA"/>
</dbReference>
<reference evidence="2 3" key="1">
    <citation type="journal article" date="2014" name="Int. J. Syst. Evol. Microbiol.">
        <title>Complete genome sequence of Corynebacterium casei LMG S-19264T (=DSM 44701T), isolated from a smear-ripened cheese.</title>
        <authorList>
            <consortium name="US DOE Joint Genome Institute (JGI-PGF)"/>
            <person name="Walter F."/>
            <person name="Albersmeier A."/>
            <person name="Kalinowski J."/>
            <person name="Ruckert C."/>
        </authorList>
    </citation>
    <scope>NUCLEOTIDE SEQUENCE [LARGE SCALE GENOMIC DNA]</scope>
    <source>
        <strain evidence="2 3">CGMCC 1.15358</strain>
    </source>
</reference>
<keyword evidence="1" id="KW-0732">Signal</keyword>
<keyword evidence="3" id="KW-1185">Reference proteome</keyword>
<accession>A0A917DKY6</accession>
<evidence type="ECO:0000256" key="1">
    <source>
        <dbReference type="SAM" id="SignalP"/>
    </source>
</evidence>
<organism evidence="2 3">
    <name type="scientific">Croceicoccus pelagius</name>
    <dbReference type="NCBI Taxonomy" id="1703341"/>
    <lineage>
        <taxon>Bacteria</taxon>
        <taxon>Pseudomonadati</taxon>
        <taxon>Pseudomonadota</taxon>
        <taxon>Alphaproteobacteria</taxon>
        <taxon>Sphingomonadales</taxon>
        <taxon>Erythrobacteraceae</taxon>
        <taxon>Croceicoccus</taxon>
    </lineage>
</organism>
<evidence type="ECO:0008006" key="4">
    <source>
        <dbReference type="Google" id="ProtNLM"/>
    </source>
</evidence>
<proteinExistence type="predicted"/>
<name>A0A917DKY6_9SPHN</name>
<protein>
    <recommendedName>
        <fullName evidence="4">MetA-pathway of phenol degradation</fullName>
    </recommendedName>
</protein>
<dbReference type="OrthoDB" id="7506571at2"/>
<gene>
    <name evidence="2" type="ORF">GCM10010989_19480</name>
</gene>
<sequence>MTNRPLALTLSLAALFGAVPALAAPGLGGAASGANVEEGEIGVLARWDRLVGDDLGGEDVLRGELGYGVTDRFGVTLAADFVRVPGEGRDADAVAIEGVYELGTLGSVDLAMKAEYVAVLHGADATALSLLLEHESGPVAVLVDFVAAKDLAGGEPVAFGYAVLADYSASDNLRLGFEAFGDLGSTGDFLVDDAHFAGPAATLAVGDSLEATLGFLIPLSEYEADGMVRVSLGAAF</sequence>
<dbReference type="Proteomes" id="UP000598997">
    <property type="component" value="Unassembled WGS sequence"/>
</dbReference>